<dbReference type="AlphaFoldDB" id="A0AA36MCP2"/>
<organism evidence="2 3">
    <name type="scientific">Cylicocyclus nassatus</name>
    <name type="common">Nematode worm</name>
    <dbReference type="NCBI Taxonomy" id="53992"/>
    <lineage>
        <taxon>Eukaryota</taxon>
        <taxon>Metazoa</taxon>
        <taxon>Ecdysozoa</taxon>
        <taxon>Nematoda</taxon>
        <taxon>Chromadorea</taxon>
        <taxon>Rhabditida</taxon>
        <taxon>Rhabditina</taxon>
        <taxon>Rhabditomorpha</taxon>
        <taxon>Strongyloidea</taxon>
        <taxon>Strongylidae</taxon>
        <taxon>Cylicocyclus</taxon>
    </lineage>
</organism>
<sequence>MTSPLSLSFRNCDVNPWGTLREISSEPCLHCPCTSQSHHFNQKRFEPNRGTMSRSSVVHTVRIPSVEHGTHLRPKCTTPPTTNSWHHRRHDIRASKDCGEDEASTSAVLLWYSVMLNFVYMLYFISGRLGDED</sequence>
<keyword evidence="1" id="KW-1133">Transmembrane helix</keyword>
<dbReference type="Proteomes" id="UP001176961">
    <property type="component" value="Unassembled WGS sequence"/>
</dbReference>
<evidence type="ECO:0000256" key="1">
    <source>
        <dbReference type="SAM" id="Phobius"/>
    </source>
</evidence>
<gene>
    <name evidence="2" type="ORF">CYNAS_LOCUS17371</name>
</gene>
<evidence type="ECO:0000313" key="3">
    <source>
        <dbReference type="Proteomes" id="UP001176961"/>
    </source>
</evidence>
<keyword evidence="3" id="KW-1185">Reference proteome</keyword>
<name>A0AA36MCP2_CYLNA</name>
<dbReference type="EMBL" id="CATQJL010000316">
    <property type="protein sequence ID" value="CAJ0605388.1"/>
    <property type="molecule type" value="Genomic_DNA"/>
</dbReference>
<comment type="caution">
    <text evidence="2">The sequence shown here is derived from an EMBL/GenBank/DDBJ whole genome shotgun (WGS) entry which is preliminary data.</text>
</comment>
<proteinExistence type="predicted"/>
<feature type="transmembrane region" description="Helical" evidence="1">
    <location>
        <begin position="109"/>
        <end position="126"/>
    </location>
</feature>
<keyword evidence="1" id="KW-0472">Membrane</keyword>
<accession>A0AA36MCP2</accession>
<protein>
    <submittedName>
        <fullName evidence="2">Uncharacterized protein</fullName>
    </submittedName>
</protein>
<evidence type="ECO:0000313" key="2">
    <source>
        <dbReference type="EMBL" id="CAJ0605388.1"/>
    </source>
</evidence>
<reference evidence="2" key="1">
    <citation type="submission" date="2023-07" db="EMBL/GenBank/DDBJ databases">
        <authorList>
            <consortium name="CYATHOMIX"/>
        </authorList>
    </citation>
    <scope>NUCLEOTIDE SEQUENCE</scope>
    <source>
        <strain evidence="2">N/A</strain>
    </source>
</reference>
<keyword evidence="1" id="KW-0812">Transmembrane</keyword>